<organism evidence="1 2">
    <name type="scientific">Daphnia magna</name>
    <dbReference type="NCBI Taxonomy" id="35525"/>
    <lineage>
        <taxon>Eukaryota</taxon>
        <taxon>Metazoa</taxon>
        <taxon>Ecdysozoa</taxon>
        <taxon>Arthropoda</taxon>
        <taxon>Crustacea</taxon>
        <taxon>Branchiopoda</taxon>
        <taxon>Diplostraca</taxon>
        <taxon>Cladocera</taxon>
        <taxon>Anomopoda</taxon>
        <taxon>Daphniidae</taxon>
        <taxon>Daphnia</taxon>
    </lineage>
</organism>
<proteinExistence type="predicted"/>
<accession>A0A162CF66</accession>
<keyword evidence="2" id="KW-1185">Reference proteome</keyword>
<comment type="caution">
    <text evidence="1">The sequence shown here is derived from an EMBL/GenBank/DDBJ whole genome shotgun (WGS) entry which is preliminary data.</text>
</comment>
<dbReference type="EMBL" id="LRGB01000930">
    <property type="protein sequence ID" value="KZS15102.1"/>
    <property type="molecule type" value="Genomic_DNA"/>
</dbReference>
<name>A0A162CF66_9CRUS</name>
<evidence type="ECO:0000313" key="1">
    <source>
        <dbReference type="EMBL" id="KZS15102.1"/>
    </source>
</evidence>
<sequence>MGRCSSWWSLSRNLMEEIAGMKPRSWMIQLNKKQLEQEEEEAGNCWKALRRKLLELVKNLILKMIALQIHSWMILVQQVPDKQQPQALRRKLQMLEKIRILMKKIVVSQAFRN</sequence>
<dbReference type="AlphaFoldDB" id="A0A162CF66"/>
<dbReference type="Proteomes" id="UP000076858">
    <property type="component" value="Unassembled WGS sequence"/>
</dbReference>
<protein>
    <submittedName>
        <fullName evidence="1">Uncharacterized protein</fullName>
    </submittedName>
</protein>
<evidence type="ECO:0000313" key="2">
    <source>
        <dbReference type="Proteomes" id="UP000076858"/>
    </source>
</evidence>
<reference evidence="1 2" key="1">
    <citation type="submission" date="2016-03" db="EMBL/GenBank/DDBJ databases">
        <title>EvidentialGene: Evidence-directed Construction of Genes on Genomes.</title>
        <authorList>
            <person name="Gilbert D.G."/>
            <person name="Choi J.-H."/>
            <person name="Mockaitis K."/>
            <person name="Colbourne J."/>
            <person name="Pfrender M."/>
        </authorList>
    </citation>
    <scope>NUCLEOTIDE SEQUENCE [LARGE SCALE GENOMIC DNA]</scope>
    <source>
        <strain evidence="1 2">Xinb3</strain>
        <tissue evidence="1">Complete organism</tissue>
    </source>
</reference>
<gene>
    <name evidence="1" type="ORF">APZ42_019673</name>
</gene>